<comment type="caution">
    <text evidence="6">The sequence shown here is derived from an EMBL/GenBank/DDBJ whole genome shotgun (WGS) entry which is preliminary data.</text>
</comment>
<protein>
    <submittedName>
        <fullName evidence="6">LemA family protein</fullName>
    </submittedName>
</protein>
<evidence type="ECO:0000313" key="6">
    <source>
        <dbReference type="EMBL" id="RKX68573.1"/>
    </source>
</evidence>
<accession>A0A660SD36</accession>
<dbReference type="EMBL" id="QNBD01000259">
    <property type="protein sequence ID" value="RKX68573.1"/>
    <property type="molecule type" value="Genomic_DNA"/>
</dbReference>
<evidence type="ECO:0000256" key="5">
    <source>
        <dbReference type="ARBA" id="ARBA00023136"/>
    </source>
</evidence>
<name>A0A660SD36_UNCT6</name>
<reference evidence="6 7" key="1">
    <citation type="submission" date="2018-06" db="EMBL/GenBank/DDBJ databases">
        <title>Extensive metabolic versatility and redundancy in microbially diverse, dynamic hydrothermal sediments.</title>
        <authorList>
            <person name="Dombrowski N."/>
            <person name="Teske A."/>
            <person name="Baker B.J."/>
        </authorList>
    </citation>
    <scope>NUCLEOTIDE SEQUENCE [LARGE SCALE GENOMIC DNA]</scope>
    <source>
        <strain evidence="6">B10_G13</strain>
    </source>
</reference>
<keyword evidence="3" id="KW-0812">Transmembrane</keyword>
<evidence type="ECO:0000256" key="4">
    <source>
        <dbReference type="ARBA" id="ARBA00022989"/>
    </source>
</evidence>
<sequence length="181" mass="21186">MYIIITVLLLLLIFIILNYNKIIKLKVRANGAWSDIDVQLKKRYDLINNLVNVVKGYSDFEKEVLVNVTEKRNIAMNEKSIGKRAYSENNISNSLKSLFAVVENYPDLKANNSYLHLQKQLVEIEDNISYARRYYNAVVRDFNQIIHIFPQNAIAFIFGFNRLEYFEIKNSEERDGINVDI</sequence>
<evidence type="ECO:0000313" key="7">
    <source>
        <dbReference type="Proteomes" id="UP000271125"/>
    </source>
</evidence>
<dbReference type="Proteomes" id="UP000271125">
    <property type="component" value="Unassembled WGS sequence"/>
</dbReference>
<proteinExistence type="inferred from homology"/>
<keyword evidence="4" id="KW-1133">Transmembrane helix</keyword>
<dbReference type="Pfam" id="PF04011">
    <property type="entry name" value="LemA"/>
    <property type="match status" value="1"/>
</dbReference>
<dbReference type="GO" id="GO:0016020">
    <property type="term" value="C:membrane"/>
    <property type="evidence" value="ECO:0007669"/>
    <property type="project" value="UniProtKB-SubCell"/>
</dbReference>
<dbReference type="InterPro" id="IPR007156">
    <property type="entry name" value="MamQ_LemA"/>
</dbReference>
<dbReference type="InterPro" id="IPR023353">
    <property type="entry name" value="LemA-like_dom_sf"/>
</dbReference>
<dbReference type="PANTHER" id="PTHR34478:SF2">
    <property type="entry name" value="MEMBRANE PROTEIN"/>
    <property type="match status" value="1"/>
</dbReference>
<dbReference type="AlphaFoldDB" id="A0A660SD36"/>
<keyword evidence="5" id="KW-0472">Membrane</keyword>
<dbReference type="SUPFAM" id="SSF140478">
    <property type="entry name" value="LemA-like"/>
    <property type="match status" value="1"/>
</dbReference>
<organism evidence="6 7">
    <name type="scientific">candidate division TA06 bacterium</name>
    <dbReference type="NCBI Taxonomy" id="2250710"/>
    <lineage>
        <taxon>Bacteria</taxon>
        <taxon>Bacteria division TA06</taxon>
    </lineage>
</organism>
<dbReference type="Gene3D" id="1.20.1440.20">
    <property type="entry name" value="LemA-like domain"/>
    <property type="match status" value="1"/>
</dbReference>
<dbReference type="PANTHER" id="PTHR34478">
    <property type="entry name" value="PROTEIN LEMA"/>
    <property type="match status" value="1"/>
</dbReference>
<evidence type="ECO:0000256" key="2">
    <source>
        <dbReference type="ARBA" id="ARBA00008854"/>
    </source>
</evidence>
<gene>
    <name evidence="6" type="ORF">DRP43_05430</name>
</gene>
<comment type="subcellular location">
    <subcellularLocation>
        <location evidence="1">Membrane</location>
        <topology evidence="1">Single-pass membrane protein</topology>
    </subcellularLocation>
</comment>
<comment type="similarity">
    <text evidence="2">Belongs to the LemA family.</text>
</comment>
<evidence type="ECO:0000256" key="3">
    <source>
        <dbReference type="ARBA" id="ARBA00022692"/>
    </source>
</evidence>
<evidence type="ECO:0000256" key="1">
    <source>
        <dbReference type="ARBA" id="ARBA00004167"/>
    </source>
</evidence>